<gene>
    <name evidence="1" type="ORF">GTC17253_06180</name>
</gene>
<dbReference type="InterPro" id="IPR011990">
    <property type="entry name" value="TPR-like_helical_dom_sf"/>
</dbReference>
<evidence type="ECO:0008006" key="2">
    <source>
        <dbReference type="Google" id="ProtNLM"/>
    </source>
</evidence>
<sequence length="222" mass="26011">MIIGLIMLLTTQAMPAQTNAQLRDSLKLATERLAYYPDSIDLRLKKASWNIRLEQWEYAKEDLDKILNSRPTDIAGLYFRAFVNEKLKRFNFARLDYENLLYLVPGNFQAQLGLALLNQKDQHLTEAFDQINQMVETYPDSAIVYAARGGIEKERQMYELAEFDYAEAMKRDTENIDYIINHIDLCIILKKNEQAIEELHTLEKRGVPRARLKIFYDRIRKG</sequence>
<dbReference type="EMBL" id="AP035785">
    <property type="protein sequence ID" value="BFO70652.1"/>
    <property type="molecule type" value="Genomic_DNA"/>
</dbReference>
<reference evidence="1" key="1">
    <citation type="submission" date="2024-07" db="EMBL/GenBank/DDBJ databases">
        <title>Complete genome sequence of Prevotella sp. YM-2024 GTC17253.</title>
        <authorList>
            <person name="Hayashi M."/>
            <person name="Muto Y."/>
            <person name="Tanaka K."/>
            <person name="Niwa H."/>
        </authorList>
    </citation>
    <scope>NUCLEOTIDE SEQUENCE</scope>
    <source>
        <strain evidence="1">GTC17253</strain>
    </source>
</reference>
<dbReference type="AlphaFoldDB" id="A0AB33IQA6"/>
<protein>
    <recommendedName>
        <fullName evidence="2">Tetratricopeptide repeat protein</fullName>
    </recommendedName>
</protein>
<dbReference type="Gene3D" id="1.25.40.10">
    <property type="entry name" value="Tetratricopeptide repeat domain"/>
    <property type="match status" value="2"/>
</dbReference>
<evidence type="ECO:0000313" key="1">
    <source>
        <dbReference type="EMBL" id="BFO70652.1"/>
    </source>
</evidence>
<accession>A0AB33IQA6</accession>
<dbReference type="SUPFAM" id="SSF48452">
    <property type="entry name" value="TPR-like"/>
    <property type="match status" value="1"/>
</dbReference>
<proteinExistence type="predicted"/>
<name>A0AB33IQA6_9BACT</name>
<organism evidence="1">
    <name type="scientific">Prevotella sp. GTC17253</name>
    <dbReference type="NCBI Taxonomy" id="3236793"/>
    <lineage>
        <taxon>Bacteria</taxon>
        <taxon>Pseudomonadati</taxon>
        <taxon>Bacteroidota</taxon>
        <taxon>Bacteroidia</taxon>
        <taxon>Bacteroidales</taxon>
        <taxon>Prevotellaceae</taxon>
        <taxon>Prevotella</taxon>
    </lineage>
</organism>